<organism evidence="6 7">
    <name type="scientific">Fusibacter ferrireducens</name>
    <dbReference type="NCBI Taxonomy" id="2785058"/>
    <lineage>
        <taxon>Bacteria</taxon>
        <taxon>Bacillati</taxon>
        <taxon>Bacillota</taxon>
        <taxon>Clostridia</taxon>
        <taxon>Eubacteriales</taxon>
        <taxon>Eubacteriales Family XII. Incertae Sedis</taxon>
        <taxon>Fusibacter</taxon>
    </lineage>
</organism>
<dbReference type="CDD" id="cd00038">
    <property type="entry name" value="CAP_ED"/>
    <property type="match status" value="1"/>
</dbReference>
<evidence type="ECO:0000256" key="3">
    <source>
        <dbReference type="ARBA" id="ARBA00023163"/>
    </source>
</evidence>
<dbReference type="InterPro" id="IPR012318">
    <property type="entry name" value="HTH_CRP"/>
</dbReference>
<dbReference type="Proteomes" id="UP000614200">
    <property type="component" value="Unassembled WGS sequence"/>
</dbReference>
<dbReference type="InterPro" id="IPR036390">
    <property type="entry name" value="WH_DNA-bd_sf"/>
</dbReference>
<keyword evidence="2" id="KW-0238">DNA-binding</keyword>
<dbReference type="InterPro" id="IPR014710">
    <property type="entry name" value="RmlC-like_jellyroll"/>
</dbReference>
<keyword evidence="7" id="KW-1185">Reference proteome</keyword>
<evidence type="ECO:0000256" key="1">
    <source>
        <dbReference type="ARBA" id="ARBA00023015"/>
    </source>
</evidence>
<dbReference type="PROSITE" id="PS51063">
    <property type="entry name" value="HTH_CRP_2"/>
    <property type="match status" value="1"/>
</dbReference>
<dbReference type="Pfam" id="PF13545">
    <property type="entry name" value="HTH_Crp_2"/>
    <property type="match status" value="1"/>
</dbReference>
<dbReference type="EMBL" id="JADKNH010000015">
    <property type="protein sequence ID" value="MBF4695416.1"/>
    <property type="molecule type" value="Genomic_DNA"/>
</dbReference>
<feature type="domain" description="Cyclic nucleotide-binding" evidence="4">
    <location>
        <begin position="27"/>
        <end position="135"/>
    </location>
</feature>
<evidence type="ECO:0000313" key="6">
    <source>
        <dbReference type="EMBL" id="MBF4695416.1"/>
    </source>
</evidence>
<dbReference type="SUPFAM" id="SSF51206">
    <property type="entry name" value="cAMP-binding domain-like"/>
    <property type="match status" value="1"/>
</dbReference>
<dbReference type="InterPro" id="IPR036388">
    <property type="entry name" value="WH-like_DNA-bd_sf"/>
</dbReference>
<keyword evidence="1" id="KW-0805">Transcription regulation</keyword>
<feature type="domain" description="HTH crp-type" evidence="5">
    <location>
        <begin position="149"/>
        <end position="216"/>
    </location>
</feature>
<gene>
    <name evidence="6" type="ORF">ISU02_20160</name>
</gene>
<evidence type="ECO:0000313" key="7">
    <source>
        <dbReference type="Proteomes" id="UP000614200"/>
    </source>
</evidence>
<keyword evidence="3" id="KW-0804">Transcription</keyword>
<sequence>MRMIKHPQKITAYLERLEISSMLDETIIKSLELCEYERDEIVLNADDPLEYYYFFLEGKLKVFQQQRNGRNLLIQFYTKFDTLGDVELIENLNVICVVSAVEKSYLFRVEASIMKRFVENNIPYLKYIIRGLGKKLRYANENDAYNLMNPVKNRLASYILWHHDSASNEVVLKETLMEISEFIGTTYRQLHRAFIQLEASGIIERKGKGILILDAEALKNLAGQIYHML</sequence>
<dbReference type="PROSITE" id="PS50042">
    <property type="entry name" value="CNMP_BINDING_3"/>
    <property type="match status" value="1"/>
</dbReference>
<evidence type="ECO:0000259" key="4">
    <source>
        <dbReference type="PROSITE" id="PS50042"/>
    </source>
</evidence>
<dbReference type="Gene3D" id="2.60.120.10">
    <property type="entry name" value="Jelly Rolls"/>
    <property type="match status" value="1"/>
</dbReference>
<proteinExistence type="predicted"/>
<dbReference type="SUPFAM" id="SSF46785">
    <property type="entry name" value="Winged helix' DNA-binding domain"/>
    <property type="match status" value="1"/>
</dbReference>
<evidence type="ECO:0000259" key="5">
    <source>
        <dbReference type="PROSITE" id="PS51063"/>
    </source>
</evidence>
<name>A0ABR9ZZK5_9FIRM</name>
<dbReference type="InterPro" id="IPR000595">
    <property type="entry name" value="cNMP-bd_dom"/>
</dbReference>
<dbReference type="InterPro" id="IPR018490">
    <property type="entry name" value="cNMP-bd_dom_sf"/>
</dbReference>
<accession>A0ABR9ZZK5</accession>
<dbReference type="Gene3D" id="1.10.10.10">
    <property type="entry name" value="Winged helix-like DNA-binding domain superfamily/Winged helix DNA-binding domain"/>
    <property type="match status" value="1"/>
</dbReference>
<protein>
    <submittedName>
        <fullName evidence="6">Crp/Fnr family transcriptional regulator</fullName>
    </submittedName>
</protein>
<reference evidence="6 7" key="1">
    <citation type="submission" date="2020-11" db="EMBL/GenBank/DDBJ databases">
        <title>Fusibacter basophilias sp. nov.</title>
        <authorList>
            <person name="Qiu D."/>
        </authorList>
    </citation>
    <scope>NUCLEOTIDE SEQUENCE [LARGE SCALE GENOMIC DNA]</scope>
    <source>
        <strain evidence="6 7">Q10-2</strain>
    </source>
</reference>
<evidence type="ECO:0000256" key="2">
    <source>
        <dbReference type="ARBA" id="ARBA00023125"/>
    </source>
</evidence>
<dbReference type="RefSeq" id="WP_194703649.1">
    <property type="nucleotide sequence ID" value="NZ_JADKNH010000015.1"/>
</dbReference>
<dbReference type="Pfam" id="PF00027">
    <property type="entry name" value="cNMP_binding"/>
    <property type="match status" value="1"/>
</dbReference>
<comment type="caution">
    <text evidence="6">The sequence shown here is derived from an EMBL/GenBank/DDBJ whole genome shotgun (WGS) entry which is preliminary data.</text>
</comment>